<evidence type="ECO:0000313" key="1">
    <source>
        <dbReference type="EMBL" id="KAJ1127795.1"/>
    </source>
</evidence>
<evidence type="ECO:0000313" key="2">
    <source>
        <dbReference type="Proteomes" id="UP001066276"/>
    </source>
</evidence>
<keyword evidence="2" id="KW-1185">Reference proteome</keyword>
<accession>A0AAV7PL30</accession>
<sequence>MGSPGTIAERVALCDARQGFNINKAGTFTEAGHCAFKMPCEVGGGMATHVFSIRNDQTWEVGQACTTLWALSSGCVGLRKPGGECRQQQDTRHKLSEPRHGTSGRLIYDQLVEWPTLVTSAMY</sequence>
<gene>
    <name evidence="1" type="ORF">NDU88_006188</name>
</gene>
<reference evidence="1" key="1">
    <citation type="journal article" date="2022" name="bioRxiv">
        <title>Sequencing and chromosome-scale assembly of the giantPleurodeles waltlgenome.</title>
        <authorList>
            <person name="Brown T."/>
            <person name="Elewa A."/>
            <person name="Iarovenko S."/>
            <person name="Subramanian E."/>
            <person name="Araus A.J."/>
            <person name="Petzold A."/>
            <person name="Susuki M."/>
            <person name="Suzuki K.-i.T."/>
            <person name="Hayashi T."/>
            <person name="Toyoda A."/>
            <person name="Oliveira C."/>
            <person name="Osipova E."/>
            <person name="Leigh N.D."/>
            <person name="Simon A."/>
            <person name="Yun M.H."/>
        </authorList>
    </citation>
    <scope>NUCLEOTIDE SEQUENCE</scope>
    <source>
        <strain evidence="1">20211129_DDA</strain>
        <tissue evidence="1">Liver</tissue>
    </source>
</reference>
<protein>
    <submittedName>
        <fullName evidence="1">Uncharacterized protein</fullName>
    </submittedName>
</protein>
<comment type="caution">
    <text evidence="1">The sequence shown here is derived from an EMBL/GenBank/DDBJ whole genome shotgun (WGS) entry which is preliminary data.</text>
</comment>
<proteinExistence type="predicted"/>
<dbReference type="EMBL" id="JANPWB010000011">
    <property type="protein sequence ID" value="KAJ1127795.1"/>
    <property type="molecule type" value="Genomic_DNA"/>
</dbReference>
<name>A0AAV7PL30_PLEWA</name>
<dbReference type="Proteomes" id="UP001066276">
    <property type="component" value="Chromosome 7"/>
</dbReference>
<organism evidence="1 2">
    <name type="scientific">Pleurodeles waltl</name>
    <name type="common">Iberian ribbed newt</name>
    <dbReference type="NCBI Taxonomy" id="8319"/>
    <lineage>
        <taxon>Eukaryota</taxon>
        <taxon>Metazoa</taxon>
        <taxon>Chordata</taxon>
        <taxon>Craniata</taxon>
        <taxon>Vertebrata</taxon>
        <taxon>Euteleostomi</taxon>
        <taxon>Amphibia</taxon>
        <taxon>Batrachia</taxon>
        <taxon>Caudata</taxon>
        <taxon>Salamandroidea</taxon>
        <taxon>Salamandridae</taxon>
        <taxon>Pleurodelinae</taxon>
        <taxon>Pleurodeles</taxon>
    </lineage>
</organism>
<dbReference type="AlphaFoldDB" id="A0AAV7PL30"/>